<dbReference type="eggNOG" id="COG0642">
    <property type="taxonomic scope" value="Bacteria"/>
</dbReference>
<feature type="domain" description="Histidine kinase VxrA sensor" evidence="1">
    <location>
        <begin position="3"/>
        <end position="95"/>
    </location>
</feature>
<dbReference type="Pfam" id="PF11884">
    <property type="entry name" value="DUF3404"/>
    <property type="match status" value="1"/>
</dbReference>
<dbReference type="InterPro" id="IPR021821">
    <property type="entry name" value="VxrA_SD"/>
</dbReference>
<name>V5F972_PHOLE</name>
<gene>
    <name evidence="2" type="ORF">PLEI_3732</name>
</gene>
<evidence type="ECO:0000313" key="3">
    <source>
        <dbReference type="Proteomes" id="UP000030675"/>
    </source>
</evidence>
<accession>V5F972</accession>
<dbReference type="AlphaFoldDB" id="V5F972"/>
<protein>
    <recommendedName>
        <fullName evidence="1">Histidine kinase VxrA sensor domain-containing protein</fullName>
    </recommendedName>
</protein>
<dbReference type="Proteomes" id="UP000030675">
    <property type="component" value="Unassembled WGS sequence"/>
</dbReference>
<proteinExistence type="predicted"/>
<sequence length="96" mass="11043">MFANAQSLQDKWQALYQLSWQASPIFVSQQELSHYPKALLKDRSRYPDFNQFNWQDIASLAAIQQTCQAFEPSNSALNDAIEFELSLCQQHTLDSS</sequence>
<dbReference type="HOGENOM" id="CLU_2357276_0_0_6"/>
<evidence type="ECO:0000259" key="1">
    <source>
        <dbReference type="Pfam" id="PF11884"/>
    </source>
</evidence>
<organism evidence="2 3">
    <name type="scientific">Photobacterium leiognathi lrivu.4.1</name>
    <dbReference type="NCBI Taxonomy" id="1248232"/>
    <lineage>
        <taxon>Bacteria</taxon>
        <taxon>Pseudomonadati</taxon>
        <taxon>Pseudomonadota</taxon>
        <taxon>Gammaproteobacteria</taxon>
        <taxon>Vibrionales</taxon>
        <taxon>Vibrionaceae</taxon>
        <taxon>Photobacterium</taxon>
    </lineage>
</organism>
<reference evidence="3" key="1">
    <citation type="submission" date="2012-12" db="EMBL/GenBank/DDBJ databases">
        <title>Genome Sequence of Photobacterium leiognathi lrivu.4.1.</title>
        <authorList>
            <person name="Urbanczyk H."/>
            <person name="Ogura Y."/>
            <person name="Hayashi T."/>
            <person name="Dunlap P.V."/>
        </authorList>
    </citation>
    <scope>NUCLEOTIDE SEQUENCE [LARGE SCALE GENOMIC DNA]</scope>
    <source>
        <strain evidence="3">lrivu.4.1</strain>
    </source>
</reference>
<evidence type="ECO:0000313" key="2">
    <source>
        <dbReference type="EMBL" id="GAD32064.1"/>
    </source>
</evidence>
<dbReference type="EMBL" id="DF196821">
    <property type="protein sequence ID" value="GAD32064.1"/>
    <property type="molecule type" value="Genomic_DNA"/>
</dbReference>